<organism evidence="2 3">
    <name type="scientific">Paenibacillus lentus</name>
    <dbReference type="NCBI Taxonomy" id="1338368"/>
    <lineage>
        <taxon>Bacteria</taxon>
        <taxon>Bacillati</taxon>
        <taxon>Bacillota</taxon>
        <taxon>Bacilli</taxon>
        <taxon>Bacillales</taxon>
        <taxon>Paenibacillaceae</taxon>
        <taxon>Paenibacillus</taxon>
    </lineage>
</organism>
<dbReference type="KEGG" id="plen:EIM92_16270"/>
<reference evidence="2 3" key="1">
    <citation type="submission" date="2018-11" db="EMBL/GenBank/DDBJ databases">
        <title>Genome sequencing of Paenibacillus lentus DSM25539(T).</title>
        <authorList>
            <person name="Kook J.-K."/>
            <person name="Park S.-N."/>
            <person name="Lim Y.K."/>
        </authorList>
    </citation>
    <scope>NUCLEOTIDE SEQUENCE [LARGE SCALE GENOMIC DNA]</scope>
    <source>
        <strain evidence="2 3">DSM 25539</strain>
    </source>
</reference>
<dbReference type="EMBL" id="CP034248">
    <property type="protein sequence ID" value="AZK49095.1"/>
    <property type="molecule type" value="Genomic_DNA"/>
</dbReference>
<keyword evidence="1" id="KW-1133">Transmembrane helix</keyword>
<evidence type="ECO:0000313" key="3">
    <source>
        <dbReference type="Proteomes" id="UP000273145"/>
    </source>
</evidence>
<proteinExistence type="predicted"/>
<feature type="transmembrane region" description="Helical" evidence="1">
    <location>
        <begin position="42"/>
        <end position="60"/>
    </location>
</feature>
<accession>A0A3S8S1T9</accession>
<dbReference type="AlphaFoldDB" id="A0A3S8S1T9"/>
<feature type="transmembrane region" description="Helical" evidence="1">
    <location>
        <begin position="6"/>
        <end position="22"/>
    </location>
</feature>
<keyword evidence="3" id="KW-1185">Reference proteome</keyword>
<gene>
    <name evidence="2" type="ORF">EIM92_16270</name>
</gene>
<sequence length="62" mass="7174">MLSTLNDLGVILLLVGSFFYYLHLRRIKRQRSLTGLERSMYIITPIGYLLWAGSKLLMLISN</sequence>
<keyword evidence="1" id="KW-0812">Transmembrane</keyword>
<name>A0A3S8S1T9_9BACL</name>
<evidence type="ECO:0000313" key="2">
    <source>
        <dbReference type="EMBL" id="AZK49095.1"/>
    </source>
</evidence>
<evidence type="ECO:0000256" key="1">
    <source>
        <dbReference type="SAM" id="Phobius"/>
    </source>
</evidence>
<protein>
    <submittedName>
        <fullName evidence="2">Uncharacterized protein</fullName>
    </submittedName>
</protein>
<dbReference type="Proteomes" id="UP000273145">
    <property type="component" value="Chromosome"/>
</dbReference>
<dbReference type="OrthoDB" id="2721909at2"/>
<keyword evidence="1" id="KW-0472">Membrane</keyword>